<feature type="repeat" description="ANK" evidence="3">
    <location>
        <begin position="39"/>
        <end position="65"/>
    </location>
</feature>
<comment type="caution">
    <text evidence="4">The sequence shown here is derived from an EMBL/GenBank/DDBJ whole genome shotgun (WGS) entry which is preliminary data.</text>
</comment>
<feature type="repeat" description="ANK" evidence="3">
    <location>
        <begin position="424"/>
        <end position="457"/>
    </location>
</feature>
<feature type="repeat" description="ANK" evidence="3">
    <location>
        <begin position="193"/>
        <end position="226"/>
    </location>
</feature>
<feature type="repeat" description="ANK" evidence="3">
    <location>
        <begin position="232"/>
        <end position="264"/>
    </location>
</feature>
<dbReference type="InterPro" id="IPR036770">
    <property type="entry name" value="Ankyrin_rpt-contain_sf"/>
</dbReference>
<sequence>MSNQLHVACGLGGVPPSVEAAKQAIVTNPAWISERTDPELYTPLYLAAANGSLEIVELLLQHGANCWDGDDRGQRLLSVATIGGFDEVVTRVLDAMEGGGCTKEELDELQGSNRIVHIAASIGHLGMLKSAIERFGIEQLEDRNEWGVTPLMAACGGESLDKNPEDQIWSDERAQTVSFLLQQGSDPLVRDSNGRTLLHTLAIFDGTGFLIEELLQRGIEIDSKTNSSDCSPGASALHIASKYCNEDTVRILLSHGIDSRILDFNQRTALHLASYVDNNIFSSKYPFPEDKARAIIKLLLDLAPDTINIRDENGDTPLLLSAKTIQSTFSILRFLHQRGADITAVNNNQENALHLIASCSHIYPVSNDIYESIRYLVRNGTDLEGKQKLSATPLLLSISRGEQRSDIVEALLKCGANVHATLKGGITALHYAYSRGFQSGVGKVLLRYGAASDAVDEQGRTPADCILMRGTVSGRGRGRGMFIAHMIAGSTTPLGLSLRPGEAIDLLETDQKVPSFGPRISLNL</sequence>
<dbReference type="PANTHER" id="PTHR24178:SF41">
    <property type="entry name" value="ANKYRIN-2 ISOFORM X1"/>
    <property type="match status" value="1"/>
</dbReference>
<protein>
    <recommendedName>
        <fullName evidence="6">Ankyrin</fullName>
    </recommendedName>
</protein>
<dbReference type="SMART" id="SM00248">
    <property type="entry name" value="ANK"/>
    <property type="match status" value="9"/>
</dbReference>
<dbReference type="PANTHER" id="PTHR24178">
    <property type="entry name" value="MOLTING PROTEIN MLT-4"/>
    <property type="match status" value="1"/>
</dbReference>
<proteinExistence type="predicted"/>
<evidence type="ECO:0000313" key="4">
    <source>
        <dbReference type="EMBL" id="KAL2075166.1"/>
    </source>
</evidence>
<reference evidence="4 5" key="1">
    <citation type="journal article" date="2024" name="Commun. Biol.">
        <title>Comparative genomic analysis of thermophilic fungi reveals convergent evolutionary adaptations and gene losses.</title>
        <authorList>
            <person name="Steindorff A.S."/>
            <person name="Aguilar-Pontes M.V."/>
            <person name="Robinson A.J."/>
            <person name="Andreopoulos B."/>
            <person name="LaButti K."/>
            <person name="Kuo A."/>
            <person name="Mondo S."/>
            <person name="Riley R."/>
            <person name="Otillar R."/>
            <person name="Haridas S."/>
            <person name="Lipzen A."/>
            <person name="Grimwood J."/>
            <person name="Schmutz J."/>
            <person name="Clum A."/>
            <person name="Reid I.D."/>
            <person name="Moisan M.C."/>
            <person name="Butler G."/>
            <person name="Nguyen T.T.M."/>
            <person name="Dewar K."/>
            <person name="Conant G."/>
            <person name="Drula E."/>
            <person name="Henrissat B."/>
            <person name="Hansel C."/>
            <person name="Singer S."/>
            <person name="Hutchinson M.I."/>
            <person name="de Vries R.P."/>
            <person name="Natvig D.O."/>
            <person name="Powell A.J."/>
            <person name="Tsang A."/>
            <person name="Grigoriev I.V."/>
        </authorList>
    </citation>
    <scope>NUCLEOTIDE SEQUENCE [LARGE SCALE GENOMIC DNA]</scope>
    <source>
        <strain evidence="4 5">CBS 494.80</strain>
    </source>
</reference>
<evidence type="ECO:0000256" key="1">
    <source>
        <dbReference type="ARBA" id="ARBA00022737"/>
    </source>
</evidence>
<gene>
    <name evidence="4" type="ORF">VTL71DRAFT_108</name>
</gene>
<feature type="repeat" description="ANK" evidence="3">
    <location>
        <begin position="313"/>
        <end position="347"/>
    </location>
</feature>
<dbReference type="EMBL" id="JAZHXI010000001">
    <property type="protein sequence ID" value="KAL2075166.1"/>
    <property type="molecule type" value="Genomic_DNA"/>
</dbReference>
<dbReference type="SUPFAM" id="SSF48403">
    <property type="entry name" value="Ankyrin repeat"/>
    <property type="match status" value="1"/>
</dbReference>
<dbReference type="Gene3D" id="1.25.40.20">
    <property type="entry name" value="Ankyrin repeat-containing domain"/>
    <property type="match status" value="2"/>
</dbReference>
<dbReference type="PROSITE" id="PS50297">
    <property type="entry name" value="ANK_REP_REGION"/>
    <property type="match status" value="4"/>
</dbReference>
<dbReference type="PROSITE" id="PS50088">
    <property type="entry name" value="ANK_REPEAT"/>
    <property type="match status" value="6"/>
</dbReference>
<dbReference type="Pfam" id="PF12796">
    <property type="entry name" value="Ank_2"/>
    <property type="match status" value="3"/>
</dbReference>
<evidence type="ECO:0000256" key="3">
    <source>
        <dbReference type="PROSITE-ProRule" id="PRU00023"/>
    </source>
</evidence>
<evidence type="ECO:0000313" key="5">
    <source>
        <dbReference type="Proteomes" id="UP001595075"/>
    </source>
</evidence>
<evidence type="ECO:0000256" key="2">
    <source>
        <dbReference type="ARBA" id="ARBA00023043"/>
    </source>
</evidence>
<name>A0ABR4D1D7_9HELO</name>
<evidence type="ECO:0008006" key="6">
    <source>
        <dbReference type="Google" id="ProtNLM"/>
    </source>
</evidence>
<organism evidence="4 5">
    <name type="scientific">Oculimacula yallundae</name>
    <dbReference type="NCBI Taxonomy" id="86028"/>
    <lineage>
        <taxon>Eukaryota</taxon>
        <taxon>Fungi</taxon>
        <taxon>Dikarya</taxon>
        <taxon>Ascomycota</taxon>
        <taxon>Pezizomycotina</taxon>
        <taxon>Leotiomycetes</taxon>
        <taxon>Helotiales</taxon>
        <taxon>Ploettnerulaceae</taxon>
        <taxon>Oculimacula</taxon>
    </lineage>
</organism>
<feature type="repeat" description="ANK" evidence="3">
    <location>
        <begin position="389"/>
        <end position="423"/>
    </location>
</feature>
<accession>A0ABR4D1D7</accession>
<keyword evidence="2 3" id="KW-0040">ANK repeat</keyword>
<dbReference type="InterPro" id="IPR002110">
    <property type="entry name" value="Ankyrin_rpt"/>
</dbReference>
<keyword evidence="1" id="KW-0677">Repeat</keyword>
<keyword evidence="5" id="KW-1185">Reference proteome</keyword>
<dbReference type="Proteomes" id="UP001595075">
    <property type="component" value="Unassembled WGS sequence"/>
</dbReference>